<keyword evidence="3" id="KW-0328">Glycosyltransferase</keyword>
<dbReference type="EMBL" id="CYSC01000043">
    <property type="protein sequence ID" value="CUH74050.1"/>
    <property type="molecule type" value="Genomic_DNA"/>
</dbReference>
<accession>A0A0P1FIY8</accession>
<dbReference type="EMBL" id="CYSB01000029">
    <property type="protein sequence ID" value="CUH67817.1"/>
    <property type="molecule type" value="Genomic_DNA"/>
</dbReference>
<dbReference type="GO" id="GO:0012505">
    <property type="term" value="C:endomembrane system"/>
    <property type="evidence" value="ECO:0007669"/>
    <property type="project" value="UniProtKB-SubCell"/>
</dbReference>
<comment type="subcellular location">
    <subcellularLocation>
        <location evidence="2">Endomembrane system</location>
    </subcellularLocation>
    <subcellularLocation>
        <location evidence="1">Membrane</location>
        <topology evidence="1">Single-pass membrane protein</topology>
    </subcellularLocation>
</comment>
<evidence type="ECO:0000313" key="10">
    <source>
        <dbReference type="EMBL" id="CUH74050.1"/>
    </source>
</evidence>
<keyword evidence="7" id="KW-0472">Membrane</keyword>
<evidence type="ECO:0000256" key="2">
    <source>
        <dbReference type="ARBA" id="ARBA00004308"/>
    </source>
</evidence>
<dbReference type="Gene3D" id="3.40.50.150">
    <property type="entry name" value="Vaccinia Virus protein VP39"/>
    <property type="match status" value="1"/>
</dbReference>
<dbReference type="Proteomes" id="UP000051086">
    <property type="component" value="Unassembled WGS sequence"/>
</dbReference>
<dbReference type="InterPro" id="IPR029063">
    <property type="entry name" value="SAM-dependent_MTases_sf"/>
</dbReference>
<protein>
    <submittedName>
        <fullName evidence="10">Mg-protoporphyrin IX methyl transferase</fullName>
    </submittedName>
</protein>
<dbReference type="OrthoDB" id="5614897at2"/>
<keyword evidence="5" id="KW-0812">Transmembrane</keyword>
<evidence type="ECO:0000256" key="7">
    <source>
        <dbReference type="ARBA" id="ARBA00023136"/>
    </source>
</evidence>
<dbReference type="InterPro" id="IPR038578">
    <property type="entry name" value="GT29-like_sf"/>
</dbReference>
<evidence type="ECO:0000256" key="8">
    <source>
        <dbReference type="ARBA" id="ARBA00023180"/>
    </source>
</evidence>
<name>A0A0P1FIY8_9RHOB</name>
<evidence type="ECO:0000256" key="5">
    <source>
        <dbReference type="ARBA" id="ARBA00022692"/>
    </source>
</evidence>
<reference evidence="10 12" key="1">
    <citation type="submission" date="2015-09" db="EMBL/GenBank/DDBJ databases">
        <authorList>
            <consortium name="Swine Surveillance"/>
        </authorList>
    </citation>
    <scope>NUCLEOTIDE SEQUENCE [LARGE SCALE GENOMIC DNA]</scope>
    <source>
        <strain evidence="10 12">5120</strain>
    </source>
</reference>
<evidence type="ECO:0000313" key="9">
    <source>
        <dbReference type="EMBL" id="CUH67817.1"/>
    </source>
</evidence>
<reference evidence="9 11" key="2">
    <citation type="submission" date="2015-09" db="EMBL/GenBank/DDBJ databases">
        <authorList>
            <person name="Rodrigo-Torres L."/>
            <person name="Arahal D.R."/>
        </authorList>
    </citation>
    <scope>NUCLEOTIDE SEQUENCE [LARGE SCALE GENOMIC DNA]</scope>
    <source>
        <strain evidence="9 11">CECT 5118</strain>
    </source>
</reference>
<evidence type="ECO:0000313" key="12">
    <source>
        <dbReference type="Proteomes" id="UP000051887"/>
    </source>
</evidence>
<dbReference type="GO" id="GO:0016020">
    <property type="term" value="C:membrane"/>
    <property type="evidence" value="ECO:0007669"/>
    <property type="project" value="UniProtKB-SubCell"/>
</dbReference>
<evidence type="ECO:0000256" key="4">
    <source>
        <dbReference type="ARBA" id="ARBA00022679"/>
    </source>
</evidence>
<dbReference type="InterPro" id="IPR001675">
    <property type="entry name" value="Glyco_trans_29"/>
</dbReference>
<keyword evidence="8" id="KW-0325">Glycoprotein</keyword>
<dbReference type="Proteomes" id="UP000051887">
    <property type="component" value="Unassembled WGS sequence"/>
</dbReference>
<organism evidence="10 12">
    <name type="scientific">Thalassovita autumnalis</name>
    <dbReference type="NCBI Taxonomy" id="2072972"/>
    <lineage>
        <taxon>Bacteria</taxon>
        <taxon>Pseudomonadati</taxon>
        <taxon>Pseudomonadota</taxon>
        <taxon>Alphaproteobacteria</taxon>
        <taxon>Rhodobacterales</taxon>
        <taxon>Roseobacteraceae</taxon>
        <taxon>Thalassovita</taxon>
    </lineage>
</organism>
<evidence type="ECO:0000256" key="1">
    <source>
        <dbReference type="ARBA" id="ARBA00004167"/>
    </source>
</evidence>
<dbReference type="Pfam" id="PF00777">
    <property type="entry name" value="Glyco_transf_29"/>
    <property type="match status" value="1"/>
</dbReference>
<keyword evidence="6" id="KW-1133">Transmembrane helix</keyword>
<dbReference type="Gene3D" id="3.90.1480.20">
    <property type="entry name" value="Glycosyl transferase family 29"/>
    <property type="match status" value="1"/>
</dbReference>
<sequence length="388" mass="43009">MATEYLKLHAQNPEYGKTSLRLLGYVLPLLEDLNAKRVLDFGCGKGALGKKLQSLGYDVSFYDPYVPEFAKDPEGQFDAVLCTDVMEHIPESELNGVLEAIASKSANVLFVISLTFADALLSDGSNAHYTIKPPAWWQQRLAPYFSNVTEVPTRQDTAVGYTSWAPKNDTVAQISQHRKLERRAAKRSELYNRPLREIGSYLLERKKLSALADLTKGKSVALVGNAKSLREKSLGGEIDAHDVVIRLNRGPIMSTEISGQKTTVLATSIPISMGLFKQRGCELALWLTPKRKKFPLWFLKKKYNCAVFPKSHHKALSRTIGSRPTSGVMALHSVLDGEPSQVTLFGFDGFASGSLSSDMTAEQAPHDFVSEQTYIDQLVERLPFLTRA</sequence>
<gene>
    <name evidence="9" type="ORF">TL5118_02353</name>
    <name evidence="10" type="ORF">TL5120_03868</name>
</gene>
<proteinExistence type="predicted"/>
<evidence type="ECO:0000256" key="3">
    <source>
        <dbReference type="ARBA" id="ARBA00022676"/>
    </source>
</evidence>
<dbReference type="AlphaFoldDB" id="A0A0P1FIY8"/>
<dbReference type="CDD" id="cd02440">
    <property type="entry name" value="AdoMet_MTases"/>
    <property type="match status" value="1"/>
</dbReference>
<keyword evidence="11" id="KW-1185">Reference proteome</keyword>
<dbReference type="RefSeq" id="WP_058245167.1">
    <property type="nucleotide sequence ID" value="NZ_CYSB01000029.1"/>
</dbReference>
<keyword evidence="4 10" id="KW-0808">Transferase</keyword>
<evidence type="ECO:0000256" key="6">
    <source>
        <dbReference type="ARBA" id="ARBA00022989"/>
    </source>
</evidence>
<evidence type="ECO:0000313" key="11">
    <source>
        <dbReference type="Proteomes" id="UP000051086"/>
    </source>
</evidence>
<dbReference type="Pfam" id="PF13489">
    <property type="entry name" value="Methyltransf_23"/>
    <property type="match status" value="1"/>
</dbReference>
<dbReference type="GO" id="GO:0008373">
    <property type="term" value="F:sialyltransferase activity"/>
    <property type="evidence" value="ECO:0007669"/>
    <property type="project" value="InterPro"/>
</dbReference>
<dbReference type="SUPFAM" id="SSF53335">
    <property type="entry name" value="S-adenosyl-L-methionine-dependent methyltransferases"/>
    <property type="match status" value="1"/>
</dbReference>